<comment type="caution">
    <text evidence="1">The sequence shown here is derived from an EMBL/GenBank/DDBJ whole genome shotgun (WGS) entry which is preliminary data.</text>
</comment>
<protein>
    <submittedName>
        <fullName evidence="1">Mannosyltransferase</fullName>
        <ecNumber evidence="1">2.4.1.2</ecNumber>
    </submittedName>
</protein>
<proteinExistence type="predicted"/>
<keyword evidence="1" id="KW-0808">Transferase</keyword>
<evidence type="ECO:0000313" key="1">
    <source>
        <dbReference type="EMBL" id="KAJ9651700.1"/>
    </source>
</evidence>
<keyword evidence="1" id="KW-0328">Glycosyltransferase</keyword>
<sequence length="601" mass="68232">MDSGIKPKTKAQPPPPPFILPLNIAFYVCLISHLLAASNAPIQDCDETFNYWEPLHYLTHGYGLQTWEYSPEYSIRSWAYIVIHAVPTKLASFLGKSKTWEFFLLRCLLASVCAATETRLYATISRTLNPRIGIFYLLIVAFTPGFFYASAAFLPSSFAMYTSTLGLTAFMDWRYGPKTGAAIMWFGIGALLGWPFAGALITPFVVEDWVLAYYSGAFFETFKRYLDGIARCLLVLAVQVSVDAFFYHKLVVVPWNIVAYNVFGGKDRGPEIFGTEAWHFYVRNLLLNFNLWSILAMAVAPLLVIQALFVRQKTTKQTLLRTIPFVIPFYLWFAIFTLQPHKEERFMFPAYPFLALNAAIAFEIFLSWFGTSDTKTLVGKIPPQVKAALILPIVLASINIGLLRIVGTVTNYRAPLRIYDALQNQSEVVGSSKTVCFGKDWYRFPTSFFLPDGAHAKFVKSEFNGLLPGEFYEGREESGMFHGAWVVPPGMNDRNEEDLGKYVDVRHCDFLVDSTFPNTSPTELEPAYALDDRWEKVSCEPFLDNAATSLLARTIWIPDIEFIPQRHRRVWGEHCLLRRKPQPKSSFGYLPHEKLGINELP</sequence>
<organism evidence="1 2">
    <name type="scientific">Neophaeococcomyces mojaviensis</name>
    <dbReference type="NCBI Taxonomy" id="3383035"/>
    <lineage>
        <taxon>Eukaryota</taxon>
        <taxon>Fungi</taxon>
        <taxon>Dikarya</taxon>
        <taxon>Ascomycota</taxon>
        <taxon>Pezizomycotina</taxon>
        <taxon>Eurotiomycetes</taxon>
        <taxon>Chaetothyriomycetidae</taxon>
        <taxon>Chaetothyriales</taxon>
        <taxon>Chaetothyriales incertae sedis</taxon>
        <taxon>Neophaeococcomyces</taxon>
    </lineage>
</organism>
<name>A0ACC2ZVI6_9EURO</name>
<dbReference type="EC" id="2.4.1.2" evidence="1"/>
<accession>A0ACC2ZVI6</accession>
<keyword evidence="2" id="KW-1185">Reference proteome</keyword>
<reference evidence="1" key="1">
    <citation type="submission" date="2022-10" db="EMBL/GenBank/DDBJ databases">
        <title>Culturing micro-colonial fungi from biological soil crusts in the Mojave desert and describing Neophaeococcomyces mojavensis, and introducing the new genera and species Taxawa tesnikishii.</title>
        <authorList>
            <person name="Kurbessoian T."/>
            <person name="Stajich J.E."/>
        </authorList>
    </citation>
    <scope>NUCLEOTIDE SEQUENCE</scope>
    <source>
        <strain evidence="1">JES_112</strain>
    </source>
</reference>
<dbReference type="EMBL" id="JAPDRQ010000240">
    <property type="protein sequence ID" value="KAJ9651700.1"/>
    <property type="molecule type" value="Genomic_DNA"/>
</dbReference>
<dbReference type="Proteomes" id="UP001172386">
    <property type="component" value="Unassembled WGS sequence"/>
</dbReference>
<evidence type="ECO:0000313" key="2">
    <source>
        <dbReference type="Proteomes" id="UP001172386"/>
    </source>
</evidence>
<gene>
    <name evidence="1" type="primary">ALG9</name>
    <name evidence="1" type="ORF">H2198_009047</name>
</gene>